<name>A0ABR2KMT4_9EUKA</name>
<evidence type="ECO:0000256" key="3">
    <source>
        <dbReference type="ARBA" id="ARBA00022840"/>
    </source>
</evidence>
<dbReference type="CDD" id="cd13999">
    <property type="entry name" value="STKc_MAP3K-like"/>
    <property type="match status" value="1"/>
</dbReference>
<dbReference type="EMBL" id="JAPFFF010000004">
    <property type="protein sequence ID" value="KAK8892462.1"/>
    <property type="molecule type" value="Genomic_DNA"/>
</dbReference>
<gene>
    <name evidence="6" type="ORF">M9Y10_029691</name>
</gene>
<dbReference type="Pfam" id="PF08238">
    <property type="entry name" value="Sel1"/>
    <property type="match status" value="6"/>
</dbReference>
<evidence type="ECO:0000313" key="6">
    <source>
        <dbReference type="EMBL" id="KAK8892462.1"/>
    </source>
</evidence>
<keyword evidence="1" id="KW-0723">Serine/threonine-protein kinase</keyword>
<dbReference type="PROSITE" id="PS00108">
    <property type="entry name" value="PROTEIN_KINASE_ST"/>
    <property type="match status" value="1"/>
</dbReference>
<dbReference type="Proteomes" id="UP001470230">
    <property type="component" value="Unassembled WGS sequence"/>
</dbReference>
<dbReference type="InterPro" id="IPR006597">
    <property type="entry name" value="Sel1-like"/>
</dbReference>
<organism evidence="6 7">
    <name type="scientific">Tritrichomonas musculus</name>
    <dbReference type="NCBI Taxonomy" id="1915356"/>
    <lineage>
        <taxon>Eukaryota</taxon>
        <taxon>Metamonada</taxon>
        <taxon>Parabasalia</taxon>
        <taxon>Tritrichomonadida</taxon>
        <taxon>Tritrichomonadidae</taxon>
        <taxon>Tritrichomonas</taxon>
    </lineage>
</organism>
<dbReference type="InterPro" id="IPR008271">
    <property type="entry name" value="Ser/Thr_kinase_AS"/>
</dbReference>
<dbReference type="SMART" id="SM00671">
    <property type="entry name" value="SEL1"/>
    <property type="match status" value="6"/>
</dbReference>
<evidence type="ECO:0000256" key="2">
    <source>
        <dbReference type="ARBA" id="ARBA00022741"/>
    </source>
</evidence>
<dbReference type="Gene3D" id="1.25.40.10">
    <property type="entry name" value="Tetratricopeptide repeat domain"/>
    <property type="match status" value="1"/>
</dbReference>
<comment type="caution">
    <text evidence="6">The sequence shown here is derived from an EMBL/GenBank/DDBJ whole genome shotgun (WGS) entry which is preliminary data.</text>
</comment>
<proteinExistence type="predicted"/>
<accession>A0ABR2KMT4</accession>
<keyword evidence="2 4" id="KW-0547">Nucleotide-binding</keyword>
<dbReference type="Pfam" id="PF00069">
    <property type="entry name" value="Pkinase"/>
    <property type="match status" value="1"/>
</dbReference>
<reference evidence="6 7" key="1">
    <citation type="submission" date="2024-04" db="EMBL/GenBank/DDBJ databases">
        <title>Tritrichomonas musculus Genome.</title>
        <authorList>
            <person name="Alves-Ferreira E."/>
            <person name="Grigg M."/>
            <person name="Lorenzi H."/>
            <person name="Galac M."/>
        </authorList>
    </citation>
    <scope>NUCLEOTIDE SEQUENCE [LARGE SCALE GENOMIC DNA]</scope>
    <source>
        <strain evidence="6 7">EAF2021</strain>
    </source>
</reference>
<evidence type="ECO:0000256" key="1">
    <source>
        <dbReference type="ARBA" id="ARBA00022527"/>
    </source>
</evidence>
<protein>
    <recommendedName>
        <fullName evidence="5">Protein kinase domain-containing protein</fullName>
    </recommendedName>
</protein>
<dbReference type="InterPro" id="IPR001245">
    <property type="entry name" value="Ser-Thr/Tyr_kinase_cat_dom"/>
</dbReference>
<keyword evidence="3 4" id="KW-0067">ATP-binding</keyword>
<dbReference type="PROSITE" id="PS50011">
    <property type="entry name" value="PROTEIN_KINASE_DOM"/>
    <property type="match status" value="1"/>
</dbReference>
<keyword evidence="1" id="KW-0418">Kinase</keyword>
<dbReference type="Gene3D" id="1.10.510.10">
    <property type="entry name" value="Transferase(Phosphotransferase) domain 1"/>
    <property type="match status" value="1"/>
</dbReference>
<dbReference type="InterPro" id="IPR000719">
    <property type="entry name" value="Prot_kinase_dom"/>
</dbReference>
<dbReference type="InterPro" id="IPR011990">
    <property type="entry name" value="TPR-like_helical_dom_sf"/>
</dbReference>
<dbReference type="SMART" id="SM00220">
    <property type="entry name" value="S_TKc"/>
    <property type="match status" value="1"/>
</dbReference>
<evidence type="ECO:0000256" key="4">
    <source>
        <dbReference type="PROSITE-ProRule" id="PRU10141"/>
    </source>
</evidence>
<keyword evidence="7" id="KW-1185">Reference proteome</keyword>
<evidence type="ECO:0000313" key="7">
    <source>
        <dbReference type="Proteomes" id="UP001470230"/>
    </source>
</evidence>
<feature type="binding site" evidence="4">
    <location>
        <position position="51"/>
    </location>
    <ligand>
        <name>ATP</name>
        <dbReference type="ChEBI" id="CHEBI:30616"/>
    </ligand>
</feature>
<dbReference type="PROSITE" id="PS00107">
    <property type="entry name" value="PROTEIN_KINASE_ATP"/>
    <property type="match status" value="1"/>
</dbReference>
<dbReference type="InterPro" id="IPR017441">
    <property type="entry name" value="Protein_kinase_ATP_BS"/>
</dbReference>
<feature type="domain" description="Protein kinase" evidence="5">
    <location>
        <begin position="22"/>
        <end position="299"/>
    </location>
</feature>
<dbReference type="PRINTS" id="PR00109">
    <property type="entry name" value="TYRKINASE"/>
</dbReference>
<keyword evidence="1" id="KW-0808">Transferase</keyword>
<dbReference type="PANTHER" id="PTHR44329">
    <property type="entry name" value="SERINE/THREONINE-PROTEIN KINASE TNNI3K-RELATED"/>
    <property type="match status" value="1"/>
</dbReference>
<sequence>MSTIFKQIENTYYILEINLENYIYLNQIGKGGYGDVYLIQNKKSKAYYAAKILNKPSQYTDQSQYIKNLKREIDLLNKINHPCILRYHGYCSHGFKNSQFPMLITEYKSNGSLYDLLELQRKGKALSFFNNTAKYIITYGIAKGMEFLHDNNVIHRDLKPQNILLNEYFLPTIGDFGLAKIIDPENPDRQSTMAGTFIYQAPEILKGKEYNMKVDIYAFGIVLYEIVTGQRPYHNYLNNPPRLLFRLSSERLRPKIPNEMKNKVPFEIEDLMERCWDDEPENRPTFSEIAKILLNKELIEKMGADYQQVTIFDNMLSMSPNNFDANSVISFIPYTYINKKRSRTFDEIYSINDCTILDEKCQQMIDEAKNGNNEKLYMVGKNYMEGTGGFPKNIVFGMQYLQYAQKTGNIEAALLLADIYYKEKNYIQSIESLNNNGVMTKSRGLLLMAKNKMKMQTKDKASIKNLLKDASALSNKEAMVLYGKLCMEGTEIRNFDDINYSESFKYFELAAQEGDAEGLAYCGLFYYYGYGVIEFNFEKAAELFQESYEKGSMTGAAFLSECYAKGRGVTKDEKRAVELARESKRHGNNTGKNKYGIYLNQGLGDLEIDKKESCRLWKETALEGDAEGSFLYANCLVEGGDYNVERNIEEAIKYYKESISGGNLTAMASFGHMLIQGQFNDEVFDDEFIESNDCIDDGLELIEFAANHGDDFAIIIFSHLLVNGIGIEPDIDKAIKYLEVGKERNIVDCLRMYGNLINQGKIQPIIKEEGNNDIRIADDLEGRKPDEENINNQTSCGIF</sequence>
<dbReference type="SUPFAM" id="SSF81901">
    <property type="entry name" value="HCP-like"/>
    <property type="match status" value="3"/>
</dbReference>
<evidence type="ECO:0000259" key="5">
    <source>
        <dbReference type="PROSITE" id="PS50011"/>
    </source>
</evidence>
<dbReference type="InterPro" id="IPR011009">
    <property type="entry name" value="Kinase-like_dom_sf"/>
</dbReference>
<dbReference type="SUPFAM" id="SSF56112">
    <property type="entry name" value="Protein kinase-like (PK-like)"/>
    <property type="match status" value="1"/>
</dbReference>
<dbReference type="InterPro" id="IPR051681">
    <property type="entry name" value="Ser/Thr_Kinases-Pseudokinases"/>
</dbReference>
<dbReference type="PANTHER" id="PTHR44329:SF214">
    <property type="entry name" value="PROTEIN KINASE DOMAIN-CONTAINING PROTEIN"/>
    <property type="match status" value="1"/>
</dbReference>